<dbReference type="GO" id="GO:0005634">
    <property type="term" value="C:nucleus"/>
    <property type="evidence" value="ECO:0007669"/>
    <property type="project" value="UniProtKB-SubCell"/>
</dbReference>
<evidence type="ECO:0000256" key="12">
    <source>
        <dbReference type="ARBA" id="ARBA00044632"/>
    </source>
</evidence>
<evidence type="ECO:0000256" key="1">
    <source>
        <dbReference type="ARBA" id="ARBA00004123"/>
    </source>
</evidence>
<reference evidence="16 17" key="1">
    <citation type="submission" date="2024-04" db="EMBL/GenBank/DDBJ databases">
        <authorList>
            <consortium name="Genoscope - CEA"/>
            <person name="William W."/>
        </authorList>
    </citation>
    <scope>NUCLEOTIDE SEQUENCE [LARGE SCALE GENOMIC DNA]</scope>
</reference>
<dbReference type="InterPro" id="IPR003265">
    <property type="entry name" value="HhH-GPD_domain"/>
</dbReference>
<keyword evidence="10" id="KW-0326">Glycosidase</keyword>
<evidence type="ECO:0000256" key="10">
    <source>
        <dbReference type="ARBA" id="ARBA00023295"/>
    </source>
</evidence>
<evidence type="ECO:0000313" key="16">
    <source>
        <dbReference type="EMBL" id="CAL1530552.1"/>
    </source>
</evidence>
<dbReference type="InterPro" id="IPR023170">
    <property type="entry name" value="HhH_base_excis_C"/>
</dbReference>
<dbReference type="GO" id="GO:0003684">
    <property type="term" value="F:damaged DNA binding"/>
    <property type="evidence" value="ECO:0007669"/>
    <property type="project" value="InterPro"/>
</dbReference>
<keyword evidence="7" id="KW-0456">Lyase</keyword>
<dbReference type="InterPro" id="IPR012904">
    <property type="entry name" value="OGG_N"/>
</dbReference>
<evidence type="ECO:0000313" key="17">
    <source>
        <dbReference type="Proteomes" id="UP001497497"/>
    </source>
</evidence>
<dbReference type="Gene3D" id="3.30.310.40">
    <property type="match status" value="1"/>
</dbReference>
<evidence type="ECO:0000256" key="3">
    <source>
        <dbReference type="ARBA" id="ARBA00012720"/>
    </source>
</evidence>
<sequence length="471" mass="53849">MTASCWKSFPCSKLNICLDTVLLSGQSFRWKKNNQGEWLGVLSNMVWRVKQTDDRILFQVYGEKKDVSTCADTDKAKDNLYLKQIDYGRNEKQQSEFIFSQQKTACSSSSSNVKLVETLTKVENKAEENLDKTCGKEISKTVKDLRKHCGVVKKNSKSKNKKSDAFLRKGLLQGSTCNHSIEDGLGSLESQPRVLMDSLTDDTCMWQSHLLEDYFQLNVNLEELYQQWSSKDPHFHQVALNFYGIRILRQDPVENLISFVCSSNNNISRISSMVEKLCSNYGTFIARVDEIDYYTFPGFSDLCENDVEAKLRKLGFGYRAKFIANIAKQITLEKGEHWLKSLREKSYTDAKAELMTLPGVGAKVADCVCLMSLDKPEALPVDTHVWQITMRHYMAKLQTTKSLTPKLYNEIGDFYRELWGPYAGWAHSVLFTADLRHNKDRGSVDGQTKLDSKKRSIKSQDLKEKTLKKSK</sequence>
<proteinExistence type="inferred from homology"/>
<protein>
    <recommendedName>
        <fullName evidence="13">N-glycosylase/DNA lyase</fullName>
        <ecNumber evidence="3">4.2.99.18</ecNumber>
    </recommendedName>
</protein>
<feature type="region of interest" description="Disordered" evidence="14">
    <location>
        <begin position="442"/>
        <end position="471"/>
    </location>
</feature>
<evidence type="ECO:0000256" key="2">
    <source>
        <dbReference type="ARBA" id="ARBA00010679"/>
    </source>
</evidence>
<evidence type="ECO:0000256" key="8">
    <source>
        <dbReference type="ARBA" id="ARBA00023242"/>
    </source>
</evidence>
<comment type="subcellular location">
    <subcellularLocation>
        <location evidence="1">Nucleus</location>
    </subcellularLocation>
</comment>
<organism evidence="16 17">
    <name type="scientific">Lymnaea stagnalis</name>
    <name type="common">Great pond snail</name>
    <name type="synonym">Helix stagnalis</name>
    <dbReference type="NCBI Taxonomy" id="6523"/>
    <lineage>
        <taxon>Eukaryota</taxon>
        <taxon>Metazoa</taxon>
        <taxon>Spiralia</taxon>
        <taxon>Lophotrochozoa</taxon>
        <taxon>Mollusca</taxon>
        <taxon>Gastropoda</taxon>
        <taxon>Heterobranchia</taxon>
        <taxon>Euthyneura</taxon>
        <taxon>Panpulmonata</taxon>
        <taxon>Hygrophila</taxon>
        <taxon>Lymnaeoidea</taxon>
        <taxon>Lymnaeidae</taxon>
        <taxon>Lymnaea</taxon>
    </lineage>
</organism>
<dbReference type="EMBL" id="CAXITT010000071">
    <property type="protein sequence ID" value="CAL1530552.1"/>
    <property type="molecule type" value="Genomic_DNA"/>
</dbReference>
<dbReference type="GO" id="GO:0034039">
    <property type="term" value="F:8-oxo-7,8-dihydroguanine DNA N-glycosylase activity"/>
    <property type="evidence" value="ECO:0007669"/>
    <property type="project" value="TreeGrafter"/>
</dbReference>
<gene>
    <name evidence="16" type="ORF">GSLYS_00004677001</name>
</gene>
<comment type="similarity">
    <text evidence="2">Belongs to the type-1 OGG1 family.</text>
</comment>
<keyword evidence="17" id="KW-1185">Reference proteome</keyword>
<dbReference type="SUPFAM" id="SSF55945">
    <property type="entry name" value="TATA-box binding protein-like"/>
    <property type="match status" value="2"/>
</dbReference>
<comment type="caution">
    <text evidence="16">The sequence shown here is derived from an EMBL/GenBank/DDBJ whole genome shotgun (WGS) entry which is preliminary data.</text>
</comment>
<evidence type="ECO:0000256" key="5">
    <source>
        <dbReference type="ARBA" id="ARBA00022801"/>
    </source>
</evidence>
<dbReference type="EC" id="4.2.99.18" evidence="3"/>
<dbReference type="Gene3D" id="1.10.1670.10">
    <property type="entry name" value="Helix-hairpin-Helix base-excision DNA repair enzymes (C-terminal)"/>
    <property type="match status" value="1"/>
</dbReference>
<evidence type="ECO:0000256" key="9">
    <source>
        <dbReference type="ARBA" id="ARBA00023268"/>
    </source>
</evidence>
<evidence type="ECO:0000256" key="13">
    <source>
        <dbReference type="ARBA" id="ARBA00073127"/>
    </source>
</evidence>
<accession>A0AAV2HAY0</accession>
<evidence type="ECO:0000256" key="7">
    <source>
        <dbReference type="ARBA" id="ARBA00023239"/>
    </source>
</evidence>
<keyword evidence="5" id="KW-0378">Hydrolase</keyword>
<keyword evidence="8" id="KW-0539">Nucleus</keyword>
<evidence type="ECO:0000256" key="14">
    <source>
        <dbReference type="SAM" id="MobiDB-lite"/>
    </source>
</evidence>
<dbReference type="Pfam" id="PF07934">
    <property type="entry name" value="OGG_N"/>
    <property type="match status" value="2"/>
</dbReference>
<keyword evidence="6" id="KW-0234">DNA repair</keyword>
<dbReference type="CDD" id="cd00056">
    <property type="entry name" value="ENDO3c"/>
    <property type="match status" value="1"/>
</dbReference>
<dbReference type="GO" id="GO:0140078">
    <property type="term" value="F:class I DNA-(apurinic or apyrimidinic site) endonuclease activity"/>
    <property type="evidence" value="ECO:0007669"/>
    <property type="project" value="UniProtKB-EC"/>
</dbReference>
<keyword evidence="9" id="KW-0511">Multifunctional enzyme</keyword>
<comment type="function">
    <text evidence="11">DNA repair enzyme that incises DNA at 8-oxoG residues. Excises 7,8-dihydro-8-oxoguanine and 2,6-diamino-4-hydroxy-5-N-methylformamidopyrimidine (FAPY) from damaged DNA. Has a beta-lyase activity that nicks DNA 3' to the lesion.</text>
</comment>
<dbReference type="GO" id="GO:0006285">
    <property type="term" value="P:base-excision repair, AP site formation"/>
    <property type="evidence" value="ECO:0007669"/>
    <property type="project" value="TreeGrafter"/>
</dbReference>
<dbReference type="AlphaFoldDB" id="A0AAV2HAY0"/>
<dbReference type="Proteomes" id="UP001497497">
    <property type="component" value="Unassembled WGS sequence"/>
</dbReference>
<dbReference type="InterPro" id="IPR052054">
    <property type="entry name" value="Oxidative_DNA_repair_enzyme"/>
</dbReference>
<comment type="catalytic activity">
    <reaction evidence="12">
        <text>2'-deoxyribonucleotide-(2'-deoxyribose 5'-phosphate)-2'-deoxyribonucleotide-DNA = a 3'-end 2'-deoxyribonucleotide-(2,3-dehydro-2,3-deoxyribose 5'-phosphate)-DNA + a 5'-end 5'-phospho-2'-deoxyribonucleoside-DNA + H(+)</text>
        <dbReference type="Rhea" id="RHEA:66592"/>
        <dbReference type="Rhea" id="RHEA-COMP:13180"/>
        <dbReference type="Rhea" id="RHEA-COMP:16897"/>
        <dbReference type="Rhea" id="RHEA-COMP:17067"/>
        <dbReference type="ChEBI" id="CHEBI:15378"/>
        <dbReference type="ChEBI" id="CHEBI:136412"/>
        <dbReference type="ChEBI" id="CHEBI:157695"/>
        <dbReference type="ChEBI" id="CHEBI:167181"/>
        <dbReference type="EC" id="4.2.99.18"/>
    </reaction>
</comment>
<evidence type="ECO:0000259" key="15">
    <source>
        <dbReference type="SMART" id="SM00478"/>
    </source>
</evidence>
<evidence type="ECO:0000256" key="11">
    <source>
        <dbReference type="ARBA" id="ARBA00025652"/>
    </source>
</evidence>
<dbReference type="FunFam" id="1.10.1670.10:FF:000005">
    <property type="entry name" value="N-glycosylase/DNA lyase OGG1"/>
    <property type="match status" value="1"/>
</dbReference>
<dbReference type="SUPFAM" id="SSF48150">
    <property type="entry name" value="DNA-glycosylase"/>
    <property type="match status" value="1"/>
</dbReference>
<name>A0AAV2HAY0_LYMST</name>
<feature type="domain" description="HhH-GPD" evidence="15">
    <location>
        <begin position="261"/>
        <end position="428"/>
    </location>
</feature>
<evidence type="ECO:0000256" key="6">
    <source>
        <dbReference type="ARBA" id="ARBA00023204"/>
    </source>
</evidence>
<dbReference type="GO" id="GO:0006289">
    <property type="term" value="P:nucleotide-excision repair"/>
    <property type="evidence" value="ECO:0007669"/>
    <property type="project" value="InterPro"/>
</dbReference>
<dbReference type="PANTHER" id="PTHR10242">
    <property type="entry name" value="8-OXOGUANINE DNA GLYCOSYLASE"/>
    <property type="match status" value="1"/>
</dbReference>
<dbReference type="Gene3D" id="1.10.340.30">
    <property type="entry name" value="Hypothetical protein, domain 2"/>
    <property type="match status" value="1"/>
</dbReference>
<dbReference type="FunFam" id="1.10.340.30:FF:000006">
    <property type="entry name" value="N-glycosylase/DNA lyase isoform X2"/>
    <property type="match status" value="1"/>
</dbReference>
<dbReference type="SMART" id="SM00478">
    <property type="entry name" value="ENDO3c"/>
    <property type="match status" value="1"/>
</dbReference>
<dbReference type="Pfam" id="PF00730">
    <property type="entry name" value="HhH-GPD"/>
    <property type="match status" value="1"/>
</dbReference>
<evidence type="ECO:0000256" key="4">
    <source>
        <dbReference type="ARBA" id="ARBA00022763"/>
    </source>
</evidence>
<keyword evidence="4" id="KW-0227">DNA damage</keyword>
<dbReference type="PANTHER" id="PTHR10242:SF2">
    <property type="entry name" value="N-GLYCOSYLASE_DNA LYASE"/>
    <property type="match status" value="1"/>
</dbReference>
<dbReference type="InterPro" id="IPR011257">
    <property type="entry name" value="DNA_glycosylase"/>
</dbReference>